<evidence type="ECO:0000259" key="1">
    <source>
        <dbReference type="Pfam" id="PF03205"/>
    </source>
</evidence>
<sequence length="165" mass="18532">MKSKRLVVAFSGPSNSGKTSTIVNVSNILKDRGFNVCIIKHDPRDKAVFDTVGKDSHKFSQTGANVAIVSPTRTTLFKRQSSTIDEIIDLFKDFDYLLVEGLKTLDLPRISIFRNQLDQSYFDVTDAIATDKTIDSNLIPNSIEKLDLNNPEEIINWIDKNGKRV</sequence>
<dbReference type="Proteomes" id="UP000322726">
    <property type="component" value="Chromosome"/>
</dbReference>
<dbReference type="InterPro" id="IPR027417">
    <property type="entry name" value="P-loop_NTPase"/>
</dbReference>
<dbReference type="RefSeq" id="WP_130233455.1">
    <property type="nucleotide sequence ID" value="NZ_BMEF01000003.1"/>
</dbReference>
<dbReference type="GO" id="GO:0006777">
    <property type="term" value="P:Mo-molybdopterin cofactor biosynthetic process"/>
    <property type="evidence" value="ECO:0007669"/>
    <property type="project" value="InterPro"/>
</dbReference>
<keyword evidence="3" id="KW-1185">Reference proteome</keyword>
<gene>
    <name evidence="2" type="primary">mobB</name>
    <name evidence="2" type="ORF">APAC_1414</name>
</gene>
<accession>A0A5C2H6S4</accession>
<reference evidence="2" key="1">
    <citation type="submission" date="2019-09" db="EMBL/GenBank/DDBJ databases">
        <title>Complete genome sequencing of four Arcobacter species reveals a diverse suite of mobile elements.</title>
        <authorList>
            <person name="Miller W.G."/>
            <person name="Yee E."/>
            <person name="Bono J.L."/>
        </authorList>
    </citation>
    <scope>NUCLEOTIDE SEQUENCE [LARGE SCALE GENOMIC DNA]</scope>
    <source>
        <strain evidence="2">LMG 26638</strain>
    </source>
</reference>
<protein>
    <submittedName>
        <fullName evidence="2">Molybdenum cofactor guanylyltransferase protein B</fullName>
        <ecNumber evidence="2">2.7.7.77</ecNumber>
    </submittedName>
</protein>
<dbReference type="AlphaFoldDB" id="A0A5C2H6S4"/>
<dbReference type="InterPro" id="IPR004435">
    <property type="entry name" value="MobB_dom"/>
</dbReference>
<name>A0A5C2H6S4_9BACT</name>
<dbReference type="GO" id="GO:0061603">
    <property type="term" value="F:molybdenum cofactor guanylyltransferase activity"/>
    <property type="evidence" value="ECO:0007669"/>
    <property type="project" value="UniProtKB-EC"/>
</dbReference>
<reference evidence="2" key="2">
    <citation type="submission" date="2019-09" db="EMBL/GenBank/DDBJ databases">
        <title>Taxonomic note: a critical rebuttal of the proposed division of the genus Arcobacter into six genera, emended descriptions of Arcobacter anaerophilus and the genus Arcobacter, and an assessment of genus-level boundaries for Epsilonproteobacteria using in silico genomic comparator tools.</title>
        <authorList>
            <person name="On S.L.W."/>
            <person name="Miller W.G."/>
            <person name="Biggs P."/>
            <person name="Cornelius A."/>
            <person name="Vandamme P."/>
        </authorList>
    </citation>
    <scope>NUCLEOTIDE SEQUENCE [LARGE SCALE GENOMIC DNA]</scope>
    <source>
        <strain evidence="2">LMG 26638</strain>
    </source>
</reference>
<dbReference type="InterPro" id="IPR052539">
    <property type="entry name" value="MGD_biosynthesis_adapter"/>
</dbReference>
<organism evidence="2 3">
    <name type="scientific">Malaciobacter pacificus</name>
    <dbReference type="NCBI Taxonomy" id="1080223"/>
    <lineage>
        <taxon>Bacteria</taxon>
        <taxon>Pseudomonadati</taxon>
        <taxon>Campylobacterota</taxon>
        <taxon>Epsilonproteobacteria</taxon>
        <taxon>Campylobacterales</taxon>
        <taxon>Arcobacteraceae</taxon>
        <taxon>Malaciobacter</taxon>
    </lineage>
</organism>
<dbReference type="Gene3D" id="3.40.50.300">
    <property type="entry name" value="P-loop containing nucleotide triphosphate hydrolases"/>
    <property type="match status" value="1"/>
</dbReference>
<dbReference type="EMBL" id="CP035928">
    <property type="protein sequence ID" value="QEP34523.1"/>
    <property type="molecule type" value="Genomic_DNA"/>
</dbReference>
<keyword evidence="2" id="KW-0808">Transferase</keyword>
<dbReference type="EC" id="2.7.7.77" evidence="2"/>
<dbReference type="Pfam" id="PF03205">
    <property type="entry name" value="MobB"/>
    <property type="match status" value="1"/>
</dbReference>
<dbReference type="GO" id="GO:0005525">
    <property type="term" value="F:GTP binding"/>
    <property type="evidence" value="ECO:0007669"/>
    <property type="project" value="InterPro"/>
</dbReference>
<dbReference type="NCBIfam" id="TIGR00176">
    <property type="entry name" value="mobB"/>
    <property type="match status" value="1"/>
</dbReference>
<evidence type="ECO:0000313" key="2">
    <source>
        <dbReference type="EMBL" id="QEP34523.1"/>
    </source>
</evidence>
<keyword evidence="2" id="KW-0548">Nucleotidyltransferase</keyword>
<dbReference type="KEGG" id="apai:APAC_1414"/>
<feature type="domain" description="Molybdopterin-guanine dinucleotide biosynthesis protein B (MobB)" evidence="1">
    <location>
        <begin position="7"/>
        <end position="122"/>
    </location>
</feature>
<dbReference type="SUPFAM" id="SSF52540">
    <property type="entry name" value="P-loop containing nucleoside triphosphate hydrolases"/>
    <property type="match status" value="1"/>
</dbReference>
<proteinExistence type="predicted"/>
<dbReference type="PANTHER" id="PTHR40072">
    <property type="entry name" value="MOLYBDOPTERIN-GUANINE DINUCLEOTIDE BIOSYNTHESIS ADAPTER PROTEIN-RELATED"/>
    <property type="match status" value="1"/>
</dbReference>
<dbReference type="PANTHER" id="PTHR40072:SF1">
    <property type="entry name" value="MOLYBDOPTERIN-GUANINE DINUCLEOTIDE BIOSYNTHESIS ADAPTER PROTEIN"/>
    <property type="match status" value="1"/>
</dbReference>
<evidence type="ECO:0000313" key="3">
    <source>
        <dbReference type="Proteomes" id="UP000322726"/>
    </source>
</evidence>
<dbReference type="OrthoDB" id="9786803at2"/>